<dbReference type="GO" id="GO:0008083">
    <property type="term" value="F:growth factor activity"/>
    <property type="evidence" value="ECO:0007669"/>
    <property type="project" value="UniProtKB-KW"/>
</dbReference>
<dbReference type="Proteomes" id="UP001221898">
    <property type="component" value="Unassembled WGS sequence"/>
</dbReference>
<feature type="domain" description="Platelet-derived growth factor (PDGF) family profile" evidence="13">
    <location>
        <begin position="69"/>
        <end position="172"/>
    </location>
</feature>
<reference evidence="14" key="1">
    <citation type="journal article" date="2023" name="Science">
        <title>Genome structures resolve the early diversification of teleost fishes.</title>
        <authorList>
            <person name="Parey E."/>
            <person name="Louis A."/>
            <person name="Montfort J."/>
            <person name="Bouchez O."/>
            <person name="Roques C."/>
            <person name="Iampietro C."/>
            <person name="Lluch J."/>
            <person name="Castinel A."/>
            <person name="Donnadieu C."/>
            <person name="Desvignes T."/>
            <person name="Floi Bucao C."/>
            <person name="Jouanno E."/>
            <person name="Wen M."/>
            <person name="Mejri S."/>
            <person name="Dirks R."/>
            <person name="Jansen H."/>
            <person name="Henkel C."/>
            <person name="Chen W.J."/>
            <person name="Zahm M."/>
            <person name="Cabau C."/>
            <person name="Klopp C."/>
            <person name="Thompson A.W."/>
            <person name="Robinson-Rechavi M."/>
            <person name="Braasch I."/>
            <person name="Lecointre G."/>
            <person name="Bobe J."/>
            <person name="Postlethwait J.H."/>
            <person name="Berthelot C."/>
            <person name="Roest Crollius H."/>
            <person name="Guiguen Y."/>
        </authorList>
    </citation>
    <scope>NUCLEOTIDE SEQUENCE</scope>
    <source>
        <strain evidence="14">NC1722</strain>
    </source>
</reference>
<evidence type="ECO:0000256" key="4">
    <source>
        <dbReference type="ARBA" id="ARBA00023246"/>
    </source>
</evidence>
<dbReference type="AlphaFoldDB" id="A0AAD7W0U6"/>
<keyword evidence="12" id="KW-0732">Signal</keyword>
<dbReference type="GO" id="GO:0016020">
    <property type="term" value="C:membrane"/>
    <property type="evidence" value="ECO:0007669"/>
    <property type="project" value="InterPro"/>
</dbReference>
<feature type="compositionally biased region" description="Basic and acidic residues" evidence="11">
    <location>
        <begin position="189"/>
        <end position="222"/>
    </location>
</feature>
<evidence type="ECO:0000256" key="9">
    <source>
        <dbReference type="ARBA" id="ARBA00046967"/>
    </source>
</evidence>
<dbReference type="GO" id="GO:0005161">
    <property type="term" value="F:platelet-derived growth factor receptor binding"/>
    <property type="evidence" value="ECO:0007669"/>
    <property type="project" value="TreeGrafter"/>
</dbReference>
<evidence type="ECO:0000259" key="13">
    <source>
        <dbReference type="PROSITE" id="PS50278"/>
    </source>
</evidence>
<dbReference type="EMBL" id="JAINUG010000451">
    <property type="protein sequence ID" value="KAJ8371450.1"/>
    <property type="molecule type" value="Genomic_DNA"/>
</dbReference>
<dbReference type="GO" id="GO:0008284">
    <property type="term" value="P:positive regulation of cell population proliferation"/>
    <property type="evidence" value="ECO:0007669"/>
    <property type="project" value="TreeGrafter"/>
</dbReference>
<accession>A0AAD7W0U6</accession>
<feature type="region of interest" description="Disordered" evidence="11">
    <location>
        <begin position="451"/>
        <end position="512"/>
    </location>
</feature>
<dbReference type="GO" id="GO:0030335">
    <property type="term" value="P:positive regulation of cell migration"/>
    <property type="evidence" value="ECO:0007669"/>
    <property type="project" value="TreeGrafter"/>
</dbReference>
<evidence type="ECO:0000256" key="6">
    <source>
        <dbReference type="ARBA" id="ARBA00032481"/>
    </source>
</evidence>
<dbReference type="CDD" id="cd00135">
    <property type="entry name" value="PDGF"/>
    <property type="match status" value="1"/>
</dbReference>
<evidence type="ECO:0000256" key="1">
    <source>
        <dbReference type="ARBA" id="ARBA00006686"/>
    </source>
</evidence>
<feature type="compositionally biased region" description="Basic residues" evidence="11">
    <location>
        <begin position="502"/>
        <end position="512"/>
    </location>
</feature>
<evidence type="ECO:0000256" key="5">
    <source>
        <dbReference type="ARBA" id="ARBA00031888"/>
    </source>
</evidence>
<comment type="caution">
    <text evidence="14">The sequence shown here is derived from an EMBL/GenBank/DDBJ whole genome shotgun (WGS) entry which is preliminary data.</text>
</comment>
<evidence type="ECO:0000256" key="8">
    <source>
        <dbReference type="ARBA" id="ARBA00046258"/>
    </source>
</evidence>
<keyword evidence="15" id="KW-1185">Reference proteome</keyword>
<gene>
    <name evidence="14" type="ORF">AAFF_G00310490</name>
</gene>
<dbReference type="FunFam" id="2.10.90.10:FF:000041">
    <property type="entry name" value="Platelet-derived growth factor beta polypeptide b"/>
    <property type="match status" value="1"/>
</dbReference>
<dbReference type="PROSITE" id="PS50278">
    <property type="entry name" value="PDGF_2"/>
    <property type="match status" value="1"/>
</dbReference>
<dbReference type="Pfam" id="PF00341">
    <property type="entry name" value="PDGF"/>
    <property type="match status" value="1"/>
</dbReference>
<dbReference type="GO" id="GO:0051781">
    <property type="term" value="P:positive regulation of cell division"/>
    <property type="evidence" value="ECO:0007669"/>
    <property type="project" value="UniProtKB-KW"/>
</dbReference>
<feature type="compositionally biased region" description="Pro residues" evidence="11">
    <location>
        <begin position="486"/>
        <end position="495"/>
    </location>
</feature>
<dbReference type="PANTHER" id="PTHR11633">
    <property type="entry name" value="PLATELET-DERIVED GROWTH FACTOR"/>
    <property type="match status" value="1"/>
</dbReference>
<dbReference type="InterPro" id="IPR000072">
    <property type="entry name" value="PDGF/VEGF_dom"/>
</dbReference>
<comment type="similarity">
    <text evidence="1 10">Belongs to the PDGF/VEGF growth factor family.</text>
</comment>
<dbReference type="SMART" id="SM00141">
    <property type="entry name" value="PDGF"/>
    <property type="match status" value="1"/>
</dbReference>
<evidence type="ECO:0000256" key="7">
    <source>
        <dbReference type="ARBA" id="ARBA00032702"/>
    </source>
</evidence>
<evidence type="ECO:0000313" key="14">
    <source>
        <dbReference type="EMBL" id="KAJ8371450.1"/>
    </source>
</evidence>
<dbReference type="GO" id="GO:0051897">
    <property type="term" value="P:positive regulation of phosphatidylinositol 3-kinase/protein kinase B signal transduction"/>
    <property type="evidence" value="ECO:0007669"/>
    <property type="project" value="TreeGrafter"/>
</dbReference>
<protein>
    <recommendedName>
        <fullName evidence="2">Platelet-derived growth factor subunit B</fullName>
    </recommendedName>
    <alternativeName>
        <fullName evidence="5">PDGF-2</fullName>
    </alternativeName>
    <alternativeName>
        <fullName evidence="6">Platelet-derived growth factor B chain</fullName>
    </alternativeName>
    <alternativeName>
        <fullName evidence="7">Platelet-derived growth factor beta polypeptide</fullName>
    </alternativeName>
</protein>
<feature type="compositionally biased region" description="Basic residues" evidence="11">
    <location>
        <begin position="457"/>
        <end position="471"/>
    </location>
</feature>
<dbReference type="InterPro" id="IPR023581">
    <property type="entry name" value="PD_growth_factor_CS"/>
</dbReference>
<organism evidence="14 15">
    <name type="scientific">Aldrovandia affinis</name>
    <dbReference type="NCBI Taxonomy" id="143900"/>
    <lineage>
        <taxon>Eukaryota</taxon>
        <taxon>Metazoa</taxon>
        <taxon>Chordata</taxon>
        <taxon>Craniata</taxon>
        <taxon>Vertebrata</taxon>
        <taxon>Euteleostomi</taxon>
        <taxon>Actinopterygii</taxon>
        <taxon>Neopterygii</taxon>
        <taxon>Teleostei</taxon>
        <taxon>Notacanthiformes</taxon>
        <taxon>Halosauridae</taxon>
        <taxon>Aldrovandia</taxon>
    </lineage>
</organism>
<evidence type="ECO:0000256" key="2">
    <source>
        <dbReference type="ARBA" id="ARBA00018117"/>
    </source>
</evidence>
<evidence type="ECO:0000313" key="15">
    <source>
        <dbReference type="Proteomes" id="UP001221898"/>
    </source>
</evidence>
<evidence type="ECO:0000256" key="3">
    <source>
        <dbReference type="ARBA" id="ARBA00023030"/>
    </source>
</evidence>
<keyword evidence="3 10" id="KW-0339">Growth factor</keyword>
<dbReference type="Gene3D" id="2.10.90.10">
    <property type="entry name" value="Cystine-knot cytokines"/>
    <property type="match status" value="1"/>
</dbReference>
<evidence type="ECO:0000256" key="12">
    <source>
        <dbReference type="SAM" id="SignalP"/>
    </source>
</evidence>
<dbReference type="SUPFAM" id="SSF57501">
    <property type="entry name" value="Cystine-knot cytokines"/>
    <property type="match status" value="1"/>
</dbReference>
<sequence length="525" mass="60846">MSAWILRLALLAACLRFGCAEGDPLPPALVELVRNSPIASIQDLQLLLLTDSVEEDPARGLHSNTTFNRLPRSLDAQPAQQALCKVRTEVLEVTRAMLDRRNANFMLWPPCVEVQRCSGCCNARTLQCVPIITHTRYLQVMKIQYVNKRPHYDKAVISVQDHVECRCQSAPLPKAPRTTPKKVQPRRQSPKDPQAKARSKEELHRRDELKRNQKFQLDERDMQGQQWQPIYSQVQTIATQADMSPRRDNALPGHFHAQALQPQAGPTLLQVPSRAHNRTRHREEEEMALLRGLGLHRHYQDMVESGLHESGLNGTEQPPWQILMENATQVRRHGSRHDRTDQRVAEGGRASNRSFTMETWDPEARMRNVHADSPLLQQGNASRQLTELRHPHKHDQMENNQTQHNQTQPWDKQPLEMEERQLRLLQQEQLNLEVERQELLLLHQKLDQEKQRLKQQQQHHHHHQLHNRKQTHTTTQRAVTVVPSTMRPPPVPPTIQAPARHAPPKRRMRKNRNRISKAAMRAMLM</sequence>
<feature type="region of interest" description="Disordered" evidence="11">
    <location>
        <begin position="168"/>
        <end position="224"/>
    </location>
</feature>
<dbReference type="PROSITE" id="PS00249">
    <property type="entry name" value="PDGF_1"/>
    <property type="match status" value="1"/>
</dbReference>
<feature type="signal peptide" evidence="12">
    <location>
        <begin position="1"/>
        <end position="20"/>
    </location>
</feature>
<proteinExistence type="inferred from homology"/>
<evidence type="ECO:0000256" key="10">
    <source>
        <dbReference type="RuleBase" id="RU003818"/>
    </source>
</evidence>
<dbReference type="PANTHER" id="PTHR11633:SF2">
    <property type="entry name" value="PLATELET-DERIVED GROWTH FACTOR SUBUNIT B"/>
    <property type="match status" value="1"/>
</dbReference>
<comment type="subunit">
    <text evidence="9">Antiparallel homodimer; disulfide-linked. Antiparallel heterodimer with PDGFA; disulfide-linked. The PDGFB homodimer interacts with PDGFRA and PDGFRB homodimers, and with heterodimers formed by PDGFRA and PDGFRB. The heterodimer composed of PDGFA and PDGFB interacts with PDGFRB homodimers, and with heterodimers formed by PDGFRA and PDGFRB. Interacts with XLKD1. Interacts with LRP1. Interacts with SORL1 (via the N-terminal ectodomain). Interacts with CD82; this interaction inhibits PDGFB-mediated signaling pathway.</text>
</comment>
<comment type="function">
    <text evidence="8">Growth factor that plays an essential role in the regulation of embryonic development, cell proliferation, cell migration, survival and chemotaxis. Potent mitogen for cells of mesenchymal origin. Required for normal proliferation and recruitment of pericytes and vascular smooth muscle cells in the central nervous system, skin, lung, heart and placenta. Required for normal blood vessel development, and for normal development of kidney glomeruli. Plays an important role in wound healing. Signaling is modulated by the formation of heterodimers with PDGFA.</text>
</comment>
<dbReference type="GO" id="GO:0048008">
    <property type="term" value="P:platelet-derived growth factor receptor signaling pathway"/>
    <property type="evidence" value="ECO:0007669"/>
    <property type="project" value="TreeGrafter"/>
</dbReference>
<dbReference type="GO" id="GO:0005615">
    <property type="term" value="C:extracellular space"/>
    <property type="evidence" value="ECO:0007669"/>
    <property type="project" value="TreeGrafter"/>
</dbReference>
<feature type="chain" id="PRO_5042106495" description="Platelet-derived growth factor subunit B" evidence="12">
    <location>
        <begin position="21"/>
        <end position="525"/>
    </location>
</feature>
<keyword evidence="4" id="KW-0497">Mitogen</keyword>
<dbReference type="InterPro" id="IPR029034">
    <property type="entry name" value="Cystine-knot_cytokine"/>
</dbReference>
<evidence type="ECO:0000256" key="11">
    <source>
        <dbReference type="SAM" id="MobiDB-lite"/>
    </source>
</evidence>
<name>A0AAD7W0U6_9TELE</name>
<dbReference type="GO" id="GO:0070374">
    <property type="term" value="P:positive regulation of ERK1 and ERK2 cascade"/>
    <property type="evidence" value="ECO:0007669"/>
    <property type="project" value="TreeGrafter"/>
</dbReference>